<name>H0QXR7_9ACTN</name>
<keyword evidence="6" id="KW-1185">Reference proteome</keyword>
<dbReference type="PROSITE" id="PS51257">
    <property type="entry name" value="PROKAR_LIPOPROTEIN"/>
    <property type="match status" value="1"/>
</dbReference>
<dbReference type="Proteomes" id="UP000035034">
    <property type="component" value="Unassembled WGS sequence"/>
</dbReference>
<dbReference type="AlphaFoldDB" id="H0QXR7"/>
<keyword evidence="2" id="KW-0472">Membrane</keyword>
<dbReference type="Pfam" id="PF05481">
    <property type="entry name" value="Myco_19_kDa"/>
    <property type="match status" value="1"/>
</dbReference>
<feature type="region of interest" description="Disordered" evidence="3">
    <location>
        <begin position="25"/>
        <end position="50"/>
    </location>
</feature>
<dbReference type="EMBL" id="BAEH01000036">
    <property type="protein sequence ID" value="GAB17618.1"/>
    <property type="molecule type" value="Genomic_DNA"/>
</dbReference>
<dbReference type="OrthoDB" id="4376250at2"/>
<dbReference type="eggNOG" id="ENOG502ZGGY">
    <property type="taxonomic scope" value="Bacteria"/>
</dbReference>
<feature type="chain" id="PRO_5003537994" description="Lipoprotein LpqH" evidence="4">
    <location>
        <begin position="25"/>
        <end position="165"/>
    </location>
</feature>
<organism evidence="5 6">
    <name type="scientific">Gordonia effusa NBRC 100432</name>
    <dbReference type="NCBI Taxonomy" id="1077974"/>
    <lineage>
        <taxon>Bacteria</taxon>
        <taxon>Bacillati</taxon>
        <taxon>Actinomycetota</taxon>
        <taxon>Actinomycetes</taxon>
        <taxon>Mycobacteriales</taxon>
        <taxon>Gordoniaceae</taxon>
        <taxon>Gordonia</taxon>
    </lineage>
</organism>
<keyword evidence="4" id="KW-0732">Signal</keyword>
<evidence type="ECO:0000256" key="1">
    <source>
        <dbReference type="ARBA" id="ARBA00022475"/>
    </source>
</evidence>
<evidence type="ECO:0000313" key="6">
    <source>
        <dbReference type="Proteomes" id="UP000035034"/>
    </source>
</evidence>
<sequence>MRKIQILVASVGAIGLVGALGACSDDSSSDSGDNTGNTTAMSTAMGTGGEASVTVDGKPLEMSSKTVVCNETAGKVMIAIGDSTSAGSAAVGATLTTGDNPEVESVGLGATNGQALGWSKGVPGGDAKATKDGKNYTITGNVTGVDMANPTAPSKKSFEIKVTCP</sequence>
<keyword evidence="1" id="KW-1003">Cell membrane</keyword>
<reference evidence="5 6" key="1">
    <citation type="submission" date="2011-12" db="EMBL/GenBank/DDBJ databases">
        <title>Whole genome shotgun sequence of Gordonia effusa NBRC 100432.</title>
        <authorList>
            <person name="Yoshida I."/>
            <person name="Takarada H."/>
            <person name="Hosoyama A."/>
            <person name="Tsuchikane K."/>
            <person name="Katsumata H."/>
            <person name="Yamazaki S."/>
            <person name="Fujita N."/>
        </authorList>
    </citation>
    <scope>NUCLEOTIDE SEQUENCE [LARGE SCALE GENOMIC DNA]</scope>
    <source>
        <strain evidence="5 6">NBRC 100432</strain>
    </source>
</reference>
<protein>
    <recommendedName>
        <fullName evidence="7">Lipoprotein LpqH</fullName>
    </recommendedName>
</protein>
<proteinExistence type="predicted"/>
<feature type="compositionally biased region" description="Low complexity" evidence="3">
    <location>
        <begin position="25"/>
        <end position="45"/>
    </location>
</feature>
<comment type="caution">
    <text evidence="5">The sequence shown here is derived from an EMBL/GenBank/DDBJ whole genome shotgun (WGS) entry which is preliminary data.</text>
</comment>
<dbReference type="RefSeq" id="WP_007316956.1">
    <property type="nucleotide sequence ID" value="NZ_BAEH01000036.1"/>
</dbReference>
<feature type="signal peptide" evidence="4">
    <location>
        <begin position="1"/>
        <end position="24"/>
    </location>
</feature>
<evidence type="ECO:0008006" key="7">
    <source>
        <dbReference type="Google" id="ProtNLM"/>
    </source>
</evidence>
<evidence type="ECO:0000256" key="3">
    <source>
        <dbReference type="SAM" id="MobiDB-lite"/>
    </source>
</evidence>
<evidence type="ECO:0000256" key="4">
    <source>
        <dbReference type="SAM" id="SignalP"/>
    </source>
</evidence>
<evidence type="ECO:0000256" key="2">
    <source>
        <dbReference type="ARBA" id="ARBA00023136"/>
    </source>
</evidence>
<accession>H0QXR7</accession>
<evidence type="ECO:0000313" key="5">
    <source>
        <dbReference type="EMBL" id="GAB17618.1"/>
    </source>
</evidence>
<dbReference type="InterPro" id="IPR008691">
    <property type="entry name" value="LpqH"/>
</dbReference>
<gene>
    <name evidence="5" type="ORF">GOEFS_036_00570</name>
</gene>
<dbReference type="GO" id="GO:0016020">
    <property type="term" value="C:membrane"/>
    <property type="evidence" value="ECO:0007669"/>
    <property type="project" value="InterPro"/>
</dbReference>